<proteinExistence type="predicted"/>
<evidence type="ECO:0008006" key="3">
    <source>
        <dbReference type="Google" id="ProtNLM"/>
    </source>
</evidence>
<protein>
    <recommendedName>
        <fullName evidence="3">Histone deacetylase</fullName>
    </recommendedName>
</protein>
<name>A0ABS4UL16_9ACTN</name>
<reference evidence="1 2" key="1">
    <citation type="submission" date="2021-03" db="EMBL/GenBank/DDBJ databases">
        <title>Sequencing the genomes of 1000 actinobacteria strains.</title>
        <authorList>
            <person name="Klenk H.-P."/>
        </authorList>
    </citation>
    <scope>NUCLEOTIDE SEQUENCE [LARGE SCALE GENOMIC DNA]</scope>
    <source>
        <strain evidence="1 2">DSM 18824</strain>
    </source>
</reference>
<keyword evidence="2" id="KW-1185">Reference proteome</keyword>
<comment type="caution">
    <text evidence="1">The sequence shown here is derived from an EMBL/GenBank/DDBJ whole genome shotgun (WGS) entry which is preliminary data.</text>
</comment>
<organism evidence="1 2">
    <name type="scientific">Kribbella aluminosa</name>
    <dbReference type="NCBI Taxonomy" id="416017"/>
    <lineage>
        <taxon>Bacteria</taxon>
        <taxon>Bacillati</taxon>
        <taxon>Actinomycetota</taxon>
        <taxon>Actinomycetes</taxon>
        <taxon>Propionibacteriales</taxon>
        <taxon>Kribbellaceae</taxon>
        <taxon>Kribbella</taxon>
    </lineage>
</organism>
<gene>
    <name evidence="1" type="ORF">JOF29_003405</name>
</gene>
<dbReference type="RefSeq" id="WP_209695091.1">
    <property type="nucleotide sequence ID" value="NZ_BAAAVU010000009.1"/>
</dbReference>
<dbReference type="Proteomes" id="UP000755585">
    <property type="component" value="Unassembled WGS sequence"/>
</dbReference>
<dbReference type="EMBL" id="JAGINT010000001">
    <property type="protein sequence ID" value="MBP2352322.1"/>
    <property type="molecule type" value="Genomic_DNA"/>
</dbReference>
<evidence type="ECO:0000313" key="1">
    <source>
        <dbReference type="EMBL" id="MBP2352322.1"/>
    </source>
</evidence>
<sequence length="223" mass="23566">MRPTKRRESPLQRIWYVAYGSNLALERFNCYLSGGIPRGGARDYPGCRDRTAPQRTAAVTVAGGLVFAGASKVWGGGSAFYDPSARTQLAGRAYLLTPEQLGDVAAQEMRREPGGAYAHELASILPAVTEPHSLGDGRYETVVRLGELDGTPMYTITHGGVATLEPVAPTASYLHWIATGLAEAHGWNVHRVVDYLHAAPGVRLGWTPGALLSVLNGGAGGGG</sequence>
<accession>A0ABS4UL16</accession>
<dbReference type="Gene3D" id="3.10.490.10">
    <property type="entry name" value="Gamma-glutamyl cyclotransferase-like"/>
    <property type="match status" value="1"/>
</dbReference>
<evidence type="ECO:0000313" key="2">
    <source>
        <dbReference type="Proteomes" id="UP000755585"/>
    </source>
</evidence>